<dbReference type="InterPro" id="IPR000674">
    <property type="entry name" value="Ald_Oxase/Xan_DH_a/b"/>
</dbReference>
<dbReference type="InterPro" id="IPR052516">
    <property type="entry name" value="N-heterocyclic_Hydroxylase"/>
</dbReference>
<dbReference type="EC" id="1.3.99.16" evidence="3"/>
<name>A0A839XT08_9PSEU</name>
<dbReference type="Pfam" id="PF20256">
    <property type="entry name" value="MoCoBD_2"/>
    <property type="match status" value="2"/>
</dbReference>
<dbReference type="PROSITE" id="PS51318">
    <property type="entry name" value="TAT"/>
    <property type="match status" value="1"/>
</dbReference>
<reference evidence="3 4" key="1">
    <citation type="submission" date="2020-08" db="EMBL/GenBank/DDBJ databases">
        <title>Sequencing the genomes of 1000 actinobacteria strains.</title>
        <authorList>
            <person name="Klenk H.-P."/>
        </authorList>
    </citation>
    <scope>NUCLEOTIDE SEQUENCE [LARGE SCALE GENOMIC DNA]</scope>
    <source>
        <strain evidence="3 4">DSM 45267</strain>
    </source>
</reference>
<dbReference type="Proteomes" id="UP000564573">
    <property type="component" value="Unassembled WGS sequence"/>
</dbReference>
<dbReference type="AlphaFoldDB" id="A0A839XT08"/>
<dbReference type="InterPro" id="IPR012368">
    <property type="entry name" value="OxRdtase_Mopterin-bd_su_IorB"/>
</dbReference>
<feature type="domain" description="Aldehyde oxidase/xanthine dehydrogenase a/b hammerhead" evidence="2">
    <location>
        <begin position="246"/>
        <end position="325"/>
    </location>
</feature>
<evidence type="ECO:0000259" key="2">
    <source>
        <dbReference type="SMART" id="SM01008"/>
    </source>
</evidence>
<dbReference type="RefSeq" id="WP_183781589.1">
    <property type="nucleotide sequence ID" value="NZ_JACIBS010000001.1"/>
</dbReference>
<dbReference type="PIRSF" id="PIRSF036389">
    <property type="entry name" value="IOR_B"/>
    <property type="match status" value="1"/>
</dbReference>
<accession>A0A839XT08</accession>
<evidence type="ECO:0000256" key="1">
    <source>
        <dbReference type="SAM" id="MobiDB-lite"/>
    </source>
</evidence>
<dbReference type="InterPro" id="IPR037165">
    <property type="entry name" value="AldOxase/xan_DH_Mopterin-bd_sf"/>
</dbReference>
<evidence type="ECO:0000313" key="3">
    <source>
        <dbReference type="EMBL" id="MBB3662975.1"/>
    </source>
</evidence>
<feature type="region of interest" description="Disordered" evidence="1">
    <location>
        <begin position="1"/>
        <end position="22"/>
    </location>
</feature>
<dbReference type="Gene3D" id="3.30.365.10">
    <property type="entry name" value="Aldehyde oxidase/xanthine dehydrogenase, molybdopterin binding domain"/>
    <property type="match status" value="4"/>
</dbReference>
<gene>
    <name evidence="3" type="ORF">FB384_001879</name>
</gene>
<dbReference type="EMBL" id="JACIBS010000001">
    <property type="protein sequence ID" value="MBB3662975.1"/>
    <property type="molecule type" value="Genomic_DNA"/>
</dbReference>
<keyword evidence="3" id="KW-0560">Oxidoreductase</keyword>
<organism evidence="3 4">
    <name type="scientific">Prauserella sediminis</name>
    <dbReference type="NCBI Taxonomy" id="577680"/>
    <lineage>
        <taxon>Bacteria</taxon>
        <taxon>Bacillati</taxon>
        <taxon>Actinomycetota</taxon>
        <taxon>Actinomycetes</taxon>
        <taxon>Pseudonocardiales</taxon>
        <taxon>Pseudonocardiaceae</taxon>
        <taxon>Prauserella</taxon>
        <taxon>Prauserella salsuginis group</taxon>
    </lineage>
</organism>
<proteinExistence type="predicted"/>
<dbReference type="PANTHER" id="PTHR47495">
    <property type="entry name" value="ALDEHYDE DEHYDROGENASE"/>
    <property type="match status" value="1"/>
</dbReference>
<keyword evidence="4" id="KW-1185">Reference proteome</keyword>
<protein>
    <submittedName>
        <fullName evidence="3">Isoquinoline 1-oxidoreductase beta subunit</fullName>
        <ecNumber evidence="3">1.3.99.16</ecNumber>
    </submittedName>
</protein>
<comment type="caution">
    <text evidence="3">The sequence shown here is derived from an EMBL/GenBank/DDBJ whole genome shotgun (WGS) entry which is preliminary data.</text>
</comment>
<evidence type="ECO:0000313" key="4">
    <source>
        <dbReference type="Proteomes" id="UP000564573"/>
    </source>
</evidence>
<dbReference type="SMART" id="SM01008">
    <property type="entry name" value="Ald_Xan_dh_C"/>
    <property type="match status" value="1"/>
</dbReference>
<dbReference type="InterPro" id="IPR046867">
    <property type="entry name" value="AldOxase/xan_DH_MoCoBD2"/>
</dbReference>
<dbReference type="InterPro" id="IPR008274">
    <property type="entry name" value="AldOxase/xan_DH_MoCoBD1"/>
</dbReference>
<dbReference type="InterPro" id="IPR006311">
    <property type="entry name" value="TAT_signal"/>
</dbReference>
<dbReference type="Gene3D" id="3.90.1170.50">
    <property type="entry name" value="Aldehyde oxidase/xanthine dehydrogenase, a/b hammerhead"/>
    <property type="match status" value="1"/>
</dbReference>
<dbReference type="SUPFAM" id="SSF56003">
    <property type="entry name" value="Molybdenum cofactor-binding domain"/>
    <property type="match status" value="2"/>
</dbReference>
<dbReference type="PANTHER" id="PTHR47495:SF1">
    <property type="entry name" value="BLL3820 PROTEIN"/>
    <property type="match status" value="1"/>
</dbReference>
<dbReference type="Pfam" id="PF02738">
    <property type="entry name" value="MoCoBD_1"/>
    <property type="match status" value="1"/>
</dbReference>
<sequence length="788" mass="84349">MPHRTTRPAEGPRPDGEPGKPLGRRRFLGYLMAAPTLAVAVRLGVDANAPSEAGAAAATPVPSNDLPADVFDLEDTQTYAAKPTAHLIWLEVREDGTVHFALPRMEVGQGIVTTTAMLIAEEMDISVDKVEVTLSKARPELAMNQFTGGSNTTMSTYYPIRTAAAIARGALLDAAAHMLGGLKPNLLETEAGAVVSPDGKRIPYGDLAGAAAVDKTTRKEAELKGSSEFTVIGKPRNRTDAVNAVTGRKQFATDLDIAGAMPCMVCKPPTINGKVRVVRNAEAVRDMPGVTHVETIKTGVAVRARTFGQCVDAVVALDVDWEPGLVGSDSDEDVLAELKSAELPMAVPEVPALAETIDTGFTFAFASNAPLDPDCAVADVRADSAEIWSGLKAPIVAQQQIAEALGLPLDAVTVNVVQAGGSFGRRLFHDGAMDAALASQAMGAPVRLMWHRADACRQGRVHPMATSRVRTTLLGDKVLTYEQRHTSARTDFGHGYGDIISAAASKLPVADYSISQWVYVLTQGAHYNFGPTTSLLQELTDRRFNTGAMRNIYSPNVAVAREVTVDKIARKLGQDPYQFRRAHARRDRLRAVLDKVAEAGDWGRKMPANHGQGLGVHNEYHGYSACLVEVDASPETVDRKVRQAVTGPRVTKVVFAVDVGLVLNPKGLEAQMIGGIMDAIAIVLTSSVHLQDGNFLEASWDNYAYTRQWNTPFDVQIHIVESADEDPGGAGEFGVPAASAAVANAYWAATGTMPTEFPINHNGDLHFEPYPYSPPVPQSPTDGLDYVR</sequence>
<dbReference type="GO" id="GO:0047121">
    <property type="term" value="F:isoquinoline 1-oxidoreductase activity"/>
    <property type="evidence" value="ECO:0007669"/>
    <property type="project" value="UniProtKB-EC"/>
</dbReference>